<sequence length="399" mass="43625">MSRKSSRLASGAGGSAPCSAPTPIQVKKTSLLSATCEPYPRQVDGVGRKAAWKTGSQHKCCRDRHGQAYNIEIVKDKGSAGRRLQCLGDAVAECPMFAGDWWTFERVNGGEVTVKLCWCCACHYLQGNPNLNNRRDRISPDDILRGLKTTWEIHELSSGAKVEVVGSTRMIDEKVESNDFNIIYAEFKDKHGNPADADAIVDEVDTLREEQVLRSNFGTDGGKSSGFGKWEELRQTILDKCPILARWLAEYEELLGKQSSSSGKAGTVTSLHFAVTGRSCSSSTDTPPNGLGFRVPHGTEVVMSRRMGGPDDRGMMHIVPAGGKSKFIAIEYGNLKAIEAEANGDTVFEHAMEDDEVIDEDQFLKVSGYKDEETLQEEAERVTHNLDDDGAETGKMPAS</sequence>
<name>K0R3A2_THAOC</name>
<gene>
    <name evidence="2" type="ORF">THAOC_33959</name>
</gene>
<dbReference type="Proteomes" id="UP000266841">
    <property type="component" value="Unassembled WGS sequence"/>
</dbReference>
<comment type="caution">
    <text evidence="2">The sequence shown here is derived from an EMBL/GenBank/DDBJ whole genome shotgun (WGS) entry which is preliminary data.</text>
</comment>
<organism evidence="2 3">
    <name type="scientific">Thalassiosira oceanica</name>
    <name type="common">Marine diatom</name>
    <dbReference type="NCBI Taxonomy" id="159749"/>
    <lineage>
        <taxon>Eukaryota</taxon>
        <taxon>Sar</taxon>
        <taxon>Stramenopiles</taxon>
        <taxon>Ochrophyta</taxon>
        <taxon>Bacillariophyta</taxon>
        <taxon>Coscinodiscophyceae</taxon>
        <taxon>Thalassiosirophycidae</taxon>
        <taxon>Thalassiosirales</taxon>
        <taxon>Thalassiosiraceae</taxon>
        <taxon>Thalassiosira</taxon>
    </lineage>
</organism>
<evidence type="ECO:0000313" key="2">
    <source>
        <dbReference type="EMBL" id="EJK47328.1"/>
    </source>
</evidence>
<reference evidence="2 3" key="1">
    <citation type="journal article" date="2012" name="Genome Biol.">
        <title>Genome and low-iron response of an oceanic diatom adapted to chronic iron limitation.</title>
        <authorList>
            <person name="Lommer M."/>
            <person name="Specht M."/>
            <person name="Roy A.S."/>
            <person name="Kraemer L."/>
            <person name="Andreson R."/>
            <person name="Gutowska M.A."/>
            <person name="Wolf J."/>
            <person name="Bergner S.V."/>
            <person name="Schilhabel M.B."/>
            <person name="Klostermeier U.C."/>
            <person name="Beiko R.G."/>
            <person name="Rosenstiel P."/>
            <person name="Hippler M."/>
            <person name="Laroche J."/>
        </authorList>
    </citation>
    <scope>NUCLEOTIDE SEQUENCE [LARGE SCALE GENOMIC DNA]</scope>
    <source>
        <strain evidence="2 3">CCMP1005</strain>
    </source>
</reference>
<evidence type="ECO:0000313" key="3">
    <source>
        <dbReference type="Proteomes" id="UP000266841"/>
    </source>
</evidence>
<feature type="region of interest" description="Disordered" evidence="1">
    <location>
        <begin position="372"/>
        <end position="399"/>
    </location>
</feature>
<feature type="non-terminal residue" evidence="2">
    <location>
        <position position="1"/>
    </location>
</feature>
<feature type="region of interest" description="Disordered" evidence="1">
    <location>
        <begin position="1"/>
        <end position="21"/>
    </location>
</feature>
<protein>
    <submittedName>
        <fullName evidence="2">Uncharacterized protein</fullName>
    </submittedName>
</protein>
<feature type="compositionally biased region" description="Basic and acidic residues" evidence="1">
    <location>
        <begin position="372"/>
        <end position="387"/>
    </location>
</feature>
<proteinExistence type="predicted"/>
<accession>K0R3A2</accession>
<feature type="compositionally biased region" description="Low complexity" evidence="1">
    <location>
        <begin position="7"/>
        <end position="21"/>
    </location>
</feature>
<keyword evidence="3" id="KW-1185">Reference proteome</keyword>
<evidence type="ECO:0000256" key="1">
    <source>
        <dbReference type="SAM" id="MobiDB-lite"/>
    </source>
</evidence>
<dbReference type="EMBL" id="AGNL01047079">
    <property type="protein sequence ID" value="EJK47328.1"/>
    <property type="molecule type" value="Genomic_DNA"/>
</dbReference>
<dbReference type="AlphaFoldDB" id="K0R3A2"/>